<dbReference type="Gene3D" id="1.20.950.20">
    <property type="entry name" value="Transmembrane di-heme cytochromes, Chain C"/>
    <property type="match status" value="1"/>
</dbReference>
<keyword evidence="3" id="KW-0813">Transport</keyword>
<evidence type="ECO:0000256" key="5">
    <source>
        <dbReference type="ARBA" id="ARBA00022617"/>
    </source>
</evidence>
<dbReference type="GO" id="GO:0005886">
    <property type="term" value="C:plasma membrane"/>
    <property type="evidence" value="ECO:0007669"/>
    <property type="project" value="UniProtKB-SubCell"/>
</dbReference>
<dbReference type="KEGG" id="cber:B5D82_07715"/>
<evidence type="ECO:0000256" key="12">
    <source>
        <dbReference type="SAM" id="Phobius"/>
    </source>
</evidence>
<accession>A0A222G710</accession>
<evidence type="ECO:0000256" key="9">
    <source>
        <dbReference type="ARBA" id="ARBA00022989"/>
    </source>
</evidence>
<dbReference type="PANTHER" id="PTHR30485">
    <property type="entry name" value="NI/FE-HYDROGENASE 1 B-TYPE CYTOCHROME SUBUNIT"/>
    <property type="match status" value="1"/>
</dbReference>
<keyword evidence="8" id="KW-0249">Electron transport</keyword>
<dbReference type="RefSeq" id="WP_081150494.1">
    <property type="nucleotide sequence ID" value="NZ_CP020465.1"/>
</dbReference>
<keyword evidence="10" id="KW-0408">Iron</keyword>
<name>A0A222G710_9GAMM</name>
<gene>
    <name evidence="14" type="ORF">B5D82_07715</name>
</gene>
<organism evidence="14 15">
    <name type="scientific">Cognaticolwellia beringensis</name>
    <dbReference type="NCBI Taxonomy" id="1967665"/>
    <lineage>
        <taxon>Bacteria</taxon>
        <taxon>Pseudomonadati</taxon>
        <taxon>Pseudomonadota</taxon>
        <taxon>Gammaproteobacteria</taxon>
        <taxon>Alteromonadales</taxon>
        <taxon>Colwelliaceae</taxon>
        <taxon>Cognaticolwellia</taxon>
    </lineage>
</organism>
<dbReference type="GO" id="GO:0020037">
    <property type="term" value="F:heme binding"/>
    <property type="evidence" value="ECO:0007669"/>
    <property type="project" value="TreeGrafter"/>
</dbReference>
<dbReference type="AlphaFoldDB" id="A0A222G710"/>
<proteinExistence type="inferred from homology"/>
<keyword evidence="15" id="KW-1185">Reference proteome</keyword>
<evidence type="ECO:0000256" key="11">
    <source>
        <dbReference type="ARBA" id="ARBA00023136"/>
    </source>
</evidence>
<evidence type="ECO:0000256" key="1">
    <source>
        <dbReference type="ARBA" id="ARBA00004651"/>
    </source>
</evidence>
<reference evidence="14 15" key="1">
    <citation type="submission" date="2017-08" db="EMBL/GenBank/DDBJ databases">
        <title>Complete genome of Colwellia sp. NB097-1, a psychrophile bacterium ioslated from Bering Sea.</title>
        <authorList>
            <person name="Chen X."/>
        </authorList>
    </citation>
    <scope>NUCLEOTIDE SEQUENCE [LARGE SCALE GENOMIC DNA]</scope>
    <source>
        <strain evidence="14 15">NB097-1</strain>
    </source>
</reference>
<dbReference type="EMBL" id="CP020465">
    <property type="protein sequence ID" value="ASP47649.1"/>
    <property type="molecule type" value="Genomic_DNA"/>
</dbReference>
<protein>
    <submittedName>
        <fullName evidence="14">Cytochrome B</fullName>
    </submittedName>
</protein>
<dbReference type="InterPro" id="IPR016174">
    <property type="entry name" value="Di-haem_cyt_TM"/>
</dbReference>
<dbReference type="OrthoDB" id="196472at2"/>
<dbReference type="GO" id="GO:0005506">
    <property type="term" value="F:iron ion binding"/>
    <property type="evidence" value="ECO:0007669"/>
    <property type="project" value="InterPro"/>
</dbReference>
<evidence type="ECO:0000313" key="15">
    <source>
        <dbReference type="Proteomes" id="UP000202259"/>
    </source>
</evidence>
<dbReference type="InterPro" id="IPR000516">
    <property type="entry name" value="Ni-dep_Hydgase_cyt-B"/>
</dbReference>
<evidence type="ECO:0000256" key="4">
    <source>
        <dbReference type="ARBA" id="ARBA00022475"/>
    </source>
</evidence>
<feature type="transmembrane region" description="Helical" evidence="12">
    <location>
        <begin position="190"/>
        <end position="212"/>
    </location>
</feature>
<evidence type="ECO:0000256" key="3">
    <source>
        <dbReference type="ARBA" id="ARBA00022448"/>
    </source>
</evidence>
<evidence type="ECO:0000256" key="8">
    <source>
        <dbReference type="ARBA" id="ARBA00022982"/>
    </source>
</evidence>
<keyword evidence="5" id="KW-0349">Heme</keyword>
<feature type="domain" description="Cytochrome b561 bacterial/Ni-hydrogenase" evidence="13">
    <location>
        <begin position="10"/>
        <end position="227"/>
    </location>
</feature>
<dbReference type="Pfam" id="PF01292">
    <property type="entry name" value="Ni_hydr_CYTB"/>
    <property type="match status" value="1"/>
</dbReference>
<dbReference type="GO" id="GO:0022904">
    <property type="term" value="P:respiratory electron transport chain"/>
    <property type="evidence" value="ECO:0007669"/>
    <property type="project" value="InterPro"/>
</dbReference>
<evidence type="ECO:0000256" key="2">
    <source>
        <dbReference type="ARBA" id="ARBA00008622"/>
    </source>
</evidence>
<dbReference type="InterPro" id="IPR011577">
    <property type="entry name" value="Cyt_b561_bac/Ni-Hgenase"/>
</dbReference>
<evidence type="ECO:0000256" key="6">
    <source>
        <dbReference type="ARBA" id="ARBA00022692"/>
    </source>
</evidence>
<evidence type="ECO:0000256" key="7">
    <source>
        <dbReference type="ARBA" id="ARBA00022723"/>
    </source>
</evidence>
<evidence type="ECO:0000313" key="14">
    <source>
        <dbReference type="EMBL" id="ASP47649.1"/>
    </source>
</evidence>
<dbReference type="InterPro" id="IPR051542">
    <property type="entry name" value="Hydrogenase_cytochrome"/>
</dbReference>
<dbReference type="GO" id="GO:0009055">
    <property type="term" value="F:electron transfer activity"/>
    <property type="evidence" value="ECO:0007669"/>
    <property type="project" value="InterPro"/>
</dbReference>
<keyword evidence="4" id="KW-1003">Cell membrane</keyword>
<dbReference type="Proteomes" id="UP000202259">
    <property type="component" value="Chromosome"/>
</dbReference>
<comment type="subcellular location">
    <subcellularLocation>
        <location evidence="1">Cell membrane</location>
        <topology evidence="1">Multi-pass membrane protein</topology>
    </subcellularLocation>
</comment>
<keyword evidence="9 12" id="KW-1133">Transmembrane helix</keyword>
<comment type="similarity">
    <text evidence="2">Belongs to the HupC/HyaC/HydC family.</text>
</comment>
<dbReference type="PANTHER" id="PTHR30485:SF2">
    <property type="entry name" value="BLL0597 PROTEIN"/>
    <property type="match status" value="1"/>
</dbReference>
<keyword evidence="6 12" id="KW-0812">Transmembrane</keyword>
<feature type="transmembrane region" description="Helical" evidence="12">
    <location>
        <begin position="58"/>
        <end position="77"/>
    </location>
</feature>
<evidence type="ECO:0000256" key="10">
    <source>
        <dbReference type="ARBA" id="ARBA00023004"/>
    </source>
</evidence>
<keyword evidence="7" id="KW-0479">Metal-binding</keyword>
<evidence type="ECO:0000259" key="13">
    <source>
        <dbReference type="Pfam" id="PF01292"/>
    </source>
</evidence>
<feature type="transmembrane region" description="Helical" evidence="12">
    <location>
        <begin position="20"/>
        <end position="38"/>
    </location>
</feature>
<sequence>MNITREQVFVWSRKIRLFHWINVIAILLLIAIGTIILNGKMFGVSTDGKILLKTIHVIVGYVFASNLIFRLIIGFVGKSNERWHKILPFNKGFKAELIEFKQGKKLAYKGHNPAGKLMILALLSLMTVQMISGLVIAGTDIYYPPFGHYFVESIAIDKDNIAAIKPYSKVNVDEASYQAMREVRKPFITAHVYVFYCLLLLIPLHIIGVIIAERREKTAIVSAMFNGYKYLPKETTNDKTKDS</sequence>
<keyword evidence="11 12" id="KW-0472">Membrane</keyword>
<dbReference type="SUPFAM" id="SSF81342">
    <property type="entry name" value="Transmembrane di-heme cytochromes"/>
    <property type="match status" value="1"/>
</dbReference>
<dbReference type="PRINTS" id="PR00161">
    <property type="entry name" value="NIHGNASECYTB"/>
</dbReference>
<feature type="transmembrane region" description="Helical" evidence="12">
    <location>
        <begin position="117"/>
        <end position="137"/>
    </location>
</feature>